<evidence type="ECO:0000313" key="2">
    <source>
        <dbReference type="EMBL" id="KAL0123111.1"/>
    </source>
</evidence>
<keyword evidence="1" id="KW-0812">Transmembrane</keyword>
<dbReference type="Proteomes" id="UP001430953">
    <property type="component" value="Unassembled WGS sequence"/>
</dbReference>
<keyword evidence="1" id="KW-1133">Transmembrane helix</keyword>
<keyword evidence="3" id="KW-1185">Reference proteome</keyword>
<protein>
    <submittedName>
        <fullName evidence="2">Uncharacterized protein</fullName>
    </submittedName>
</protein>
<comment type="caution">
    <text evidence="2">The sequence shown here is derived from an EMBL/GenBank/DDBJ whole genome shotgun (WGS) entry which is preliminary data.</text>
</comment>
<dbReference type="EMBL" id="JADYXP020000006">
    <property type="protein sequence ID" value="KAL0123111.1"/>
    <property type="molecule type" value="Genomic_DNA"/>
</dbReference>
<gene>
    <name evidence="2" type="ORF">PUN28_007619</name>
</gene>
<sequence>MDKRVTRSREIGNSHIRLLRPDRYNRELFGIVISLSSAPLSRLRVMPSSIPNDRICQFAKGNHLINRGAYFYSITAQLFSLLTIAVLLPRPFLGRATVSLEEIPLKSDMRGERERQRRRRKRISRFIRDFLNEFTRAIFRYGDKSVRATISAAAYSRGNDCTVHLDPPTNNGQFRRCRVHEQCTAP</sequence>
<proteinExistence type="predicted"/>
<reference evidence="2 3" key="1">
    <citation type="submission" date="2023-03" db="EMBL/GenBank/DDBJ databases">
        <title>High recombination rates correlate with genetic variation in Cardiocondyla obscurior ants.</title>
        <authorList>
            <person name="Errbii M."/>
        </authorList>
    </citation>
    <scope>NUCLEOTIDE SEQUENCE [LARGE SCALE GENOMIC DNA]</scope>
    <source>
        <strain evidence="2">Alpha-2009</strain>
        <tissue evidence="2">Whole body</tissue>
    </source>
</reference>
<evidence type="ECO:0000256" key="1">
    <source>
        <dbReference type="SAM" id="Phobius"/>
    </source>
</evidence>
<name>A0AAW2G492_9HYME</name>
<evidence type="ECO:0000313" key="3">
    <source>
        <dbReference type="Proteomes" id="UP001430953"/>
    </source>
</evidence>
<organism evidence="2 3">
    <name type="scientific">Cardiocondyla obscurior</name>
    <dbReference type="NCBI Taxonomy" id="286306"/>
    <lineage>
        <taxon>Eukaryota</taxon>
        <taxon>Metazoa</taxon>
        <taxon>Ecdysozoa</taxon>
        <taxon>Arthropoda</taxon>
        <taxon>Hexapoda</taxon>
        <taxon>Insecta</taxon>
        <taxon>Pterygota</taxon>
        <taxon>Neoptera</taxon>
        <taxon>Endopterygota</taxon>
        <taxon>Hymenoptera</taxon>
        <taxon>Apocrita</taxon>
        <taxon>Aculeata</taxon>
        <taxon>Formicoidea</taxon>
        <taxon>Formicidae</taxon>
        <taxon>Myrmicinae</taxon>
        <taxon>Cardiocondyla</taxon>
    </lineage>
</organism>
<feature type="transmembrane region" description="Helical" evidence="1">
    <location>
        <begin position="69"/>
        <end position="88"/>
    </location>
</feature>
<accession>A0AAW2G492</accession>
<keyword evidence="1" id="KW-0472">Membrane</keyword>
<dbReference type="AlphaFoldDB" id="A0AAW2G492"/>